<dbReference type="SUPFAM" id="SSF52833">
    <property type="entry name" value="Thioredoxin-like"/>
    <property type="match status" value="1"/>
</dbReference>
<protein>
    <submittedName>
        <fullName evidence="1">Thioredoxin</fullName>
    </submittedName>
</protein>
<reference evidence="1" key="1">
    <citation type="journal article" date="2020" name="mSystems">
        <title>Genome- and Community-Level Interaction Insights into Carbon Utilization and Element Cycling Functions of Hydrothermarchaeota in Hydrothermal Sediment.</title>
        <authorList>
            <person name="Zhou Z."/>
            <person name="Liu Y."/>
            <person name="Xu W."/>
            <person name="Pan J."/>
            <person name="Luo Z.H."/>
            <person name="Li M."/>
        </authorList>
    </citation>
    <scope>NUCLEOTIDE SEQUENCE [LARGE SCALE GENOMIC DNA]</scope>
    <source>
        <strain evidence="1">SpSt-732</strain>
    </source>
</reference>
<accession>A0A7C4FFA5</accession>
<gene>
    <name evidence="1" type="ORF">ENV14_03410</name>
</gene>
<dbReference type="AlphaFoldDB" id="A0A7C4FFA5"/>
<dbReference type="EMBL" id="DTFF01000029">
    <property type="protein sequence ID" value="HGI87423.1"/>
    <property type="molecule type" value="Genomic_DNA"/>
</dbReference>
<comment type="caution">
    <text evidence="1">The sequence shown here is derived from an EMBL/GenBank/DDBJ whole genome shotgun (WGS) entry which is preliminary data.</text>
</comment>
<name>A0A7C4FFA5_9CREN</name>
<dbReference type="CDD" id="cd02947">
    <property type="entry name" value="TRX_family"/>
    <property type="match status" value="1"/>
</dbReference>
<evidence type="ECO:0000313" key="1">
    <source>
        <dbReference type="EMBL" id="HGI87423.1"/>
    </source>
</evidence>
<proteinExistence type="predicted"/>
<sequence>MAKNRGKRRSRKRSRPFIAIFLAVVAIILALAIYVHYTSQSRVTASAIFTKLYEAELQSGVPLDIARAVPHALVVEVTDAKADNSGVSTLTAPLYLGTSTYKNVSISASEWSEVWRLLQVRLGLAGSATLKAIVVGEARDKDFWSNMLSNNTVVVVFGLTTCPHCHAMHQFFKEGFSGRAYFLWVDKD</sequence>
<organism evidence="1">
    <name type="scientific">Ignisphaera aggregans</name>
    <dbReference type="NCBI Taxonomy" id="334771"/>
    <lineage>
        <taxon>Archaea</taxon>
        <taxon>Thermoproteota</taxon>
        <taxon>Thermoprotei</taxon>
        <taxon>Desulfurococcales</taxon>
        <taxon>Desulfurococcaceae</taxon>
        <taxon>Ignisphaera</taxon>
    </lineage>
</organism>
<dbReference type="InterPro" id="IPR036249">
    <property type="entry name" value="Thioredoxin-like_sf"/>
</dbReference>